<protein>
    <submittedName>
        <fullName evidence="10">AI-2E family transporter</fullName>
    </submittedName>
</protein>
<dbReference type="Proteomes" id="UP000216725">
    <property type="component" value="Unassembled WGS sequence"/>
</dbReference>
<evidence type="ECO:0000256" key="1">
    <source>
        <dbReference type="ARBA" id="ARBA00004651"/>
    </source>
</evidence>
<name>A0A261EZ16_9BIFI</name>
<dbReference type="AlphaFoldDB" id="A0A261EZ16"/>
<feature type="transmembrane region" description="Helical" evidence="9">
    <location>
        <begin position="235"/>
        <end position="254"/>
    </location>
</feature>
<evidence type="ECO:0000313" key="11">
    <source>
        <dbReference type="Proteomes" id="UP000216725"/>
    </source>
</evidence>
<dbReference type="PANTHER" id="PTHR21716:SF53">
    <property type="entry name" value="PERMEASE PERM-RELATED"/>
    <property type="match status" value="1"/>
</dbReference>
<feature type="transmembrane region" description="Helical" evidence="9">
    <location>
        <begin position="173"/>
        <end position="197"/>
    </location>
</feature>
<keyword evidence="5 9" id="KW-0812">Transmembrane</keyword>
<keyword evidence="6 9" id="KW-1133">Transmembrane helix</keyword>
<comment type="caution">
    <text evidence="10">The sequence shown here is derived from an EMBL/GenBank/DDBJ whole genome shotgun (WGS) entry which is preliminary data.</text>
</comment>
<evidence type="ECO:0000256" key="4">
    <source>
        <dbReference type="ARBA" id="ARBA00022475"/>
    </source>
</evidence>
<sequence length="605" mass="65800">MKRMDSEEENEAKTSQIDLASLFPGKGDARRPPEWFGRGLLYAAIAVFVSIWVWNAWDSVKPVVLIVVISVFLALAMEPIVIRLVRHGWRRGAASGVTLVGVLIVTVALLVVFGKMFVDQLIAMLNSLPETYSTLQQWVSDRFNMKIPDMNNLGATVLDWVNTHNMADYAGQAWAYVVSLVGGIFTIFTVLLVTYYISACGPKMRKSICKYVSPHSQRRFLVTWTVLQDQISNFLYSRIILAAISSACMSVFLVKIDAPYWLPLSLFCGLASQFVPTIGTYIGGAIPVLSTWATLGTKYAVIVIVYICVYQQIENLLLSPKISQRTMDLNPAVAFLVVVLFGYLFGALGAFLALPVWASIQVLFRMYTKQYDLVDSPLLNDAKPVRKSAMVMGAETIGEHVIKPVADRLPRAVRGSTNHVTVEDEYQQMLRDEFDAAGFNQNDSDTDRDASETVAIPQAMPAAGAADSAAGAAGANGADDAAPGYDSYDSLDAGAFDTDVTEALRRRNEQGPAPEKSKFRREASDVASRYDGDDAGSVDAGAQNAAAQGAEDTGAAAKSAGAAHQDEGDTASDDSPAAPHRSSDSHPKPATPRRHRGHNARKEWR</sequence>
<feature type="transmembrane region" description="Helical" evidence="9">
    <location>
        <begin position="333"/>
        <end position="360"/>
    </location>
</feature>
<dbReference type="PANTHER" id="PTHR21716">
    <property type="entry name" value="TRANSMEMBRANE PROTEIN"/>
    <property type="match status" value="1"/>
</dbReference>
<dbReference type="GO" id="GO:0005886">
    <property type="term" value="C:plasma membrane"/>
    <property type="evidence" value="ECO:0007669"/>
    <property type="project" value="UniProtKB-SubCell"/>
</dbReference>
<evidence type="ECO:0000313" key="10">
    <source>
        <dbReference type="EMBL" id="OZG52110.1"/>
    </source>
</evidence>
<evidence type="ECO:0000256" key="3">
    <source>
        <dbReference type="ARBA" id="ARBA00022448"/>
    </source>
</evidence>
<dbReference type="GO" id="GO:0055085">
    <property type="term" value="P:transmembrane transport"/>
    <property type="evidence" value="ECO:0007669"/>
    <property type="project" value="TreeGrafter"/>
</dbReference>
<evidence type="ECO:0000256" key="9">
    <source>
        <dbReference type="SAM" id="Phobius"/>
    </source>
</evidence>
<evidence type="ECO:0000256" key="5">
    <source>
        <dbReference type="ARBA" id="ARBA00022692"/>
    </source>
</evidence>
<feature type="compositionally biased region" description="Low complexity" evidence="8">
    <location>
        <begin position="535"/>
        <end position="563"/>
    </location>
</feature>
<feature type="transmembrane region" description="Helical" evidence="9">
    <location>
        <begin position="63"/>
        <end position="85"/>
    </location>
</feature>
<dbReference type="InterPro" id="IPR002549">
    <property type="entry name" value="AI-2E-like"/>
</dbReference>
<evidence type="ECO:0000256" key="7">
    <source>
        <dbReference type="ARBA" id="ARBA00023136"/>
    </source>
</evidence>
<reference evidence="10 11" key="1">
    <citation type="journal article" date="2017" name="BMC Genomics">
        <title>Comparative genomic and phylogenomic analyses of the Bifidobacteriaceae family.</title>
        <authorList>
            <person name="Lugli G.A."/>
            <person name="Milani C."/>
            <person name="Turroni F."/>
            <person name="Duranti S."/>
            <person name="Mancabelli L."/>
            <person name="Mangifesta M."/>
            <person name="Ferrario C."/>
            <person name="Modesto M."/>
            <person name="Mattarelli P."/>
            <person name="Jiri K."/>
            <person name="van Sinderen D."/>
            <person name="Ventura M."/>
        </authorList>
    </citation>
    <scope>NUCLEOTIDE SEQUENCE [LARGE SCALE GENOMIC DNA]</scope>
    <source>
        <strain evidence="10 11">DSM 24742</strain>
    </source>
</reference>
<evidence type="ECO:0000256" key="8">
    <source>
        <dbReference type="SAM" id="MobiDB-lite"/>
    </source>
</evidence>
<dbReference type="Pfam" id="PF01594">
    <property type="entry name" value="AI-2E_transport"/>
    <property type="match status" value="1"/>
</dbReference>
<accession>A0A261EZ16</accession>
<gene>
    <name evidence="10" type="ORF">PSRA_0660</name>
</gene>
<proteinExistence type="inferred from homology"/>
<feature type="region of interest" description="Disordered" evidence="8">
    <location>
        <begin position="505"/>
        <end position="605"/>
    </location>
</feature>
<feature type="compositionally biased region" description="Basic and acidic residues" evidence="8">
    <location>
        <begin position="505"/>
        <end position="532"/>
    </location>
</feature>
<organism evidence="10 11">
    <name type="scientific">Pseudoscardovia radai</name>
    <dbReference type="NCBI Taxonomy" id="987066"/>
    <lineage>
        <taxon>Bacteria</taxon>
        <taxon>Bacillati</taxon>
        <taxon>Actinomycetota</taxon>
        <taxon>Actinomycetes</taxon>
        <taxon>Bifidobacteriales</taxon>
        <taxon>Bifidobacteriaceae</taxon>
        <taxon>Pseudoscardovia</taxon>
    </lineage>
</organism>
<dbReference type="EMBL" id="MWWR01000005">
    <property type="protein sequence ID" value="OZG52110.1"/>
    <property type="molecule type" value="Genomic_DNA"/>
</dbReference>
<keyword evidence="11" id="KW-1185">Reference proteome</keyword>
<evidence type="ECO:0000256" key="2">
    <source>
        <dbReference type="ARBA" id="ARBA00009773"/>
    </source>
</evidence>
<comment type="similarity">
    <text evidence="2">Belongs to the autoinducer-2 exporter (AI-2E) (TC 2.A.86) family.</text>
</comment>
<feature type="transmembrane region" description="Helical" evidence="9">
    <location>
        <begin position="39"/>
        <end position="57"/>
    </location>
</feature>
<comment type="subcellular location">
    <subcellularLocation>
        <location evidence="1">Cell membrane</location>
        <topology evidence="1">Multi-pass membrane protein</topology>
    </subcellularLocation>
</comment>
<keyword evidence="3" id="KW-0813">Transport</keyword>
<keyword evidence="7 9" id="KW-0472">Membrane</keyword>
<keyword evidence="4" id="KW-1003">Cell membrane</keyword>
<feature type="transmembrane region" description="Helical" evidence="9">
    <location>
        <begin position="97"/>
        <end position="118"/>
    </location>
</feature>
<evidence type="ECO:0000256" key="6">
    <source>
        <dbReference type="ARBA" id="ARBA00022989"/>
    </source>
</evidence>